<dbReference type="Gene3D" id="3.40.50.1820">
    <property type="entry name" value="alpha/beta hydrolase"/>
    <property type="match status" value="1"/>
</dbReference>
<dbReference type="InterPro" id="IPR053145">
    <property type="entry name" value="AB_hydrolase_Est10"/>
</dbReference>
<dbReference type="InterPro" id="IPR000383">
    <property type="entry name" value="Xaa-Pro-like_dom"/>
</dbReference>
<evidence type="ECO:0000256" key="1">
    <source>
        <dbReference type="SAM" id="SignalP"/>
    </source>
</evidence>
<gene>
    <name evidence="3" type="ORF">SAMN00120144_2395</name>
</gene>
<evidence type="ECO:0000313" key="4">
    <source>
        <dbReference type="Proteomes" id="UP000192266"/>
    </source>
</evidence>
<dbReference type="AlphaFoldDB" id="A0A1W1UZ92"/>
<dbReference type="Pfam" id="PF02129">
    <property type="entry name" value="Peptidase_S15"/>
    <property type="match status" value="1"/>
</dbReference>
<feature type="domain" description="Xaa-Pro dipeptidyl-peptidase-like" evidence="2">
    <location>
        <begin position="161"/>
        <end position="399"/>
    </location>
</feature>
<reference evidence="3 4" key="1">
    <citation type="submission" date="2017-04" db="EMBL/GenBank/DDBJ databases">
        <authorList>
            <person name="Afonso C.L."/>
            <person name="Miller P.J."/>
            <person name="Scott M.A."/>
            <person name="Spackman E."/>
            <person name="Goraichik I."/>
            <person name="Dimitrov K.M."/>
            <person name="Suarez D.L."/>
            <person name="Swayne D.E."/>
        </authorList>
    </citation>
    <scope>NUCLEOTIDE SEQUENCE [LARGE SCALE GENOMIC DNA]</scope>
    <source>
        <strain evidence="3 4">DSM 11622</strain>
    </source>
</reference>
<dbReference type="InterPro" id="IPR029058">
    <property type="entry name" value="AB_hydrolase_fold"/>
</dbReference>
<dbReference type="PANTHER" id="PTHR43265:SF1">
    <property type="entry name" value="ESTERASE ESTD"/>
    <property type="match status" value="1"/>
</dbReference>
<name>A0A1W1UZ92_9BACT</name>
<sequence length="465" mass="49645">MKKILYSTCLGLCLVIALLMSVPARAASPALDGLWKGPLPVPGGQLEVVFRVVALTGGSFFATLDVPQQKISRMAVSVEVRGDTIVFVAPEAGSQFMGLVSADGKALTGTWQQPGYQVALTLGYTSAQISTAKSARLTPPYREEETTVSNTAANLTLGGMLTIPAGEGPFPAVVLISDMGPQDRDAAVGDYRPMGVLADFLTRRGIAVLRFDDRGVGKSSGDYNEATPPGLVTDLQVAMRALRSRPEINSSKVGVVGHGEGGNIALLAAAQEEAPDFVVTMAASGLSGRDLVLRQQADLHRSMGASTTQMQIGVMRRQAILDVIRQTPDNAKAQRLVAIMLRETNPSIDVATARVSAGLLTTDRYRYFLDFDPVNKLSAVTCPVLLLSGTADSYIEADINLNSLQKGLKHNSSVNSRKLIGVNHMFQADPAQWTVVNGQKQPTFSPQAQEAIRQWIIVQATEKAK</sequence>
<keyword evidence="1" id="KW-0732">Signal</keyword>
<proteinExistence type="predicted"/>
<evidence type="ECO:0000313" key="3">
    <source>
        <dbReference type="EMBL" id="SMB86320.1"/>
    </source>
</evidence>
<dbReference type="SUPFAM" id="SSF53474">
    <property type="entry name" value="alpha/beta-Hydrolases"/>
    <property type="match status" value="1"/>
</dbReference>
<feature type="signal peptide" evidence="1">
    <location>
        <begin position="1"/>
        <end position="26"/>
    </location>
</feature>
<accession>A0A1W1UZ92</accession>
<dbReference type="EMBL" id="FWWW01000046">
    <property type="protein sequence ID" value="SMB86320.1"/>
    <property type="molecule type" value="Genomic_DNA"/>
</dbReference>
<dbReference type="GO" id="GO:0052689">
    <property type="term" value="F:carboxylic ester hydrolase activity"/>
    <property type="evidence" value="ECO:0007669"/>
    <property type="project" value="TreeGrafter"/>
</dbReference>
<organism evidence="3 4">
    <name type="scientific">Hymenobacter roseosalivarius DSM 11622</name>
    <dbReference type="NCBI Taxonomy" id="645990"/>
    <lineage>
        <taxon>Bacteria</taxon>
        <taxon>Pseudomonadati</taxon>
        <taxon>Bacteroidota</taxon>
        <taxon>Cytophagia</taxon>
        <taxon>Cytophagales</taxon>
        <taxon>Hymenobacteraceae</taxon>
        <taxon>Hymenobacter</taxon>
    </lineage>
</organism>
<dbReference type="Proteomes" id="UP000192266">
    <property type="component" value="Unassembled WGS sequence"/>
</dbReference>
<evidence type="ECO:0000259" key="2">
    <source>
        <dbReference type="Pfam" id="PF02129"/>
    </source>
</evidence>
<feature type="chain" id="PRO_5010738114" evidence="1">
    <location>
        <begin position="27"/>
        <end position="465"/>
    </location>
</feature>
<dbReference type="STRING" id="645990.SAMN00120144_2395"/>
<keyword evidence="4" id="KW-1185">Reference proteome</keyword>
<dbReference type="OrthoDB" id="9809549at2"/>
<dbReference type="PANTHER" id="PTHR43265">
    <property type="entry name" value="ESTERASE ESTD"/>
    <property type="match status" value="1"/>
</dbReference>
<protein>
    <submittedName>
        <fullName evidence="3">Peptidase S15</fullName>
    </submittedName>
</protein>